<reference evidence="1" key="1">
    <citation type="submission" date="2020-01" db="EMBL/GenBank/DDBJ databases">
        <authorList>
            <person name="Rat A."/>
        </authorList>
    </citation>
    <scope>NUCLEOTIDE SEQUENCE</scope>
    <source>
        <strain evidence="1">LMG 31231</strain>
    </source>
</reference>
<dbReference type="AlphaFoldDB" id="A0A9X9X4S4"/>
<comment type="caution">
    <text evidence="1">The sequence shown here is derived from an EMBL/GenBank/DDBJ whole genome shotgun (WGS) entry which is preliminary data.</text>
</comment>
<protein>
    <recommendedName>
        <fullName evidence="3">Signal transduction histidine kinase dimerisation/phosphoacceptor domain-containing protein</fullName>
    </recommendedName>
</protein>
<dbReference type="RefSeq" id="WP_211864816.1">
    <property type="nucleotide sequence ID" value="NZ_JAAEDM010000151.1"/>
</dbReference>
<evidence type="ECO:0000313" key="1">
    <source>
        <dbReference type="EMBL" id="MBR0674403.1"/>
    </source>
</evidence>
<accession>A0A9X9X4S4</accession>
<evidence type="ECO:0000313" key="2">
    <source>
        <dbReference type="Proteomes" id="UP001138751"/>
    </source>
</evidence>
<keyword evidence="2" id="KW-1185">Reference proteome</keyword>
<name>A0A9X9X4S4_9PROT</name>
<gene>
    <name evidence="1" type="ORF">GXW76_24775</name>
</gene>
<proteinExistence type="predicted"/>
<dbReference type="Proteomes" id="UP001138751">
    <property type="component" value="Unassembled WGS sequence"/>
</dbReference>
<reference evidence="1" key="2">
    <citation type="journal article" date="2021" name="Syst. Appl. Microbiol.">
        <title>Roseomonas hellenica sp. nov., isolated from roots of wild-growing Alkanna tinctoria.</title>
        <authorList>
            <person name="Rat A."/>
            <person name="Naranjo H.D."/>
            <person name="Lebbe L."/>
            <person name="Cnockaert M."/>
            <person name="Krigas N."/>
            <person name="Grigoriadou K."/>
            <person name="Maloupa E."/>
            <person name="Willems A."/>
        </authorList>
    </citation>
    <scope>NUCLEOTIDE SEQUENCE</scope>
    <source>
        <strain evidence="1">LMG 31231</strain>
    </source>
</reference>
<sequence length="167" mass="17892">MTDDLHDLARPVRHEANNLFAALSGTVEILQRVATTDRDRARADRMREAATRLEALFKGYLSLAAPPPQDGGTDGPKVLELLRPLLVLLLGPGRPVEIEAPPRLRRLAIPVEELQATIMRLAREAAAAAPPQGGLRIVMEAAPAGVSLRIAPFPEGEAPPPVFLPAA</sequence>
<organism evidence="1 2">
    <name type="scientific">Neoroseomonas soli</name>
    <dbReference type="NCBI Taxonomy" id="1081025"/>
    <lineage>
        <taxon>Bacteria</taxon>
        <taxon>Pseudomonadati</taxon>
        <taxon>Pseudomonadota</taxon>
        <taxon>Alphaproteobacteria</taxon>
        <taxon>Acetobacterales</taxon>
        <taxon>Acetobacteraceae</taxon>
        <taxon>Neoroseomonas</taxon>
    </lineage>
</organism>
<evidence type="ECO:0008006" key="3">
    <source>
        <dbReference type="Google" id="ProtNLM"/>
    </source>
</evidence>
<dbReference type="EMBL" id="JAAEDM010000151">
    <property type="protein sequence ID" value="MBR0674403.1"/>
    <property type="molecule type" value="Genomic_DNA"/>
</dbReference>